<evidence type="ECO:0000256" key="1">
    <source>
        <dbReference type="ARBA" id="ARBA00004123"/>
    </source>
</evidence>
<feature type="compositionally biased region" description="Polar residues" evidence="6">
    <location>
        <begin position="100"/>
        <end position="113"/>
    </location>
</feature>
<dbReference type="GO" id="GO:0000976">
    <property type="term" value="F:transcription cis-regulatory region binding"/>
    <property type="evidence" value="ECO:0007669"/>
    <property type="project" value="TreeGrafter"/>
</dbReference>
<feature type="compositionally biased region" description="Polar residues" evidence="6">
    <location>
        <begin position="65"/>
        <end position="75"/>
    </location>
</feature>
<dbReference type="AlphaFoldDB" id="A0A1L9SU77"/>
<dbReference type="InterPro" id="IPR036864">
    <property type="entry name" value="Zn2-C6_fun-type_DNA-bd_sf"/>
</dbReference>
<evidence type="ECO:0000256" key="6">
    <source>
        <dbReference type="SAM" id="MobiDB-lite"/>
    </source>
</evidence>
<feature type="compositionally biased region" description="Polar residues" evidence="6">
    <location>
        <begin position="126"/>
        <end position="147"/>
    </location>
</feature>
<dbReference type="GO" id="GO:0008270">
    <property type="term" value="F:zinc ion binding"/>
    <property type="evidence" value="ECO:0007669"/>
    <property type="project" value="InterPro"/>
</dbReference>
<feature type="domain" description="Zn(2)-C6 fungal-type" evidence="7">
    <location>
        <begin position="22"/>
        <end position="53"/>
    </location>
</feature>
<evidence type="ECO:0000256" key="4">
    <source>
        <dbReference type="ARBA" id="ARBA00023163"/>
    </source>
</evidence>
<dbReference type="PROSITE" id="PS00463">
    <property type="entry name" value="ZN2_CY6_FUNGAL_1"/>
    <property type="match status" value="1"/>
</dbReference>
<dbReference type="GeneID" id="34614968"/>
<dbReference type="RefSeq" id="XP_022585275.1">
    <property type="nucleotide sequence ID" value="XM_022728504.1"/>
</dbReference>
<sequence length="601" mass="67535">MNPSRHPQLKPAAGVPAPYGRACSNCSRAKCKCILLAGSSTECERCHRLNKECRPSATVRKAGTKRSSASKTSQLEAKLDSLVSMLQLSGSGPPLPAEWSSKNNNEQHGSNSHRFPREADQRPDVATSSLLSPSATNSHPHTSSNSPGPVGTCLPPDEAEEYLDHFRSNKLKFFPLIHIPPEMTAHQLWENKPFVWLNIMQVSARTLAQQETLRSQVKYKIYEKLLVENERSMDMLLGLLIALAWSHCRDSIPVGPFYSLYVHMTMGIVGDLGLNKPPRREIPPLAKFKQSIGYKPCATMVRTSEQRRAVLACYICSSCLAICIQKSEPLQWTPHMDESLRMLSESPECLGDEILVVITRLHLIMDKVGRIVRDGENDYTAGPFYLQALRTELNVVKGKVPTYLQQDGKQACLFLKSSETVLPYVQSTEFIIHEVSFSIPPLLAKSPDLQRLDSLCTALHTIKSWFDHWLTIFPSQRRALSLLHYFQFSRALINLYRLSTLNNPAWDKNLARNTANLVDILNRMIHDVEQTAAQMSLDQSDGDAELLSKLLKMLYSFKQGWEPTLVEGMVHESLPANPLLADTLWLDNLDDSWIMGFLSSL</sequence>
<dbReference type="OrthoDB" id="1600564at2759"/>
<keyword evidence="2" id="KW-0805">Transcription regulation</keyword>
<proteinExistence type="predicted"/>
<dbReference type="Gene3D" id="4.10.240.10">
    <property type="entry name" value="Zn(2)-C6 fungal-type DNA-binding domain"/>
    <property type="match status" value="1"/>
</dbReference>
<dbReference type="CDD" id="cd12148">
    <property type="entry name" value="fungal_TF_MHR"/>
    <property type="match status" value="1"/>
</dbReference>
<name>A0A1L9SU77_9EURO</name>
<accession>A0A1L9SU77</accession>
<keyword evidence="9" id="KW-1185">Reference proteome</keyword>
<comment type="subcellular location">
    <subcellularLocation>
        <location evidence="1">Nucleus</location>
    </subcellularLocation>
</comment>
<gene>
    <name evidence="8" type="ORF">ASPZODRAFT_54971</name>
</gene>
<evidence type="ECO:0000256" key="5">
    <source>
        <dbReference type="ARBA" id="ARBA00023242"/>
    </source>
</evidence>
<dbReference type="InterPro" id="IPR051089">
    <property type="entry name" value="prtT"/>
</dbReference>
<evidence type="ECO:0000313" key="8">
    <source>
        <dbReference type="EMBL" id="OJJ50765.1"/>
    </source>
</evidence>
<keyword evidence="3" id="KW-0238">DNA-binding</keyword>
<feature type="region of interest" description="Disordered" evidence="6">
    <location>
        <begin position="87"/>
        <end position="156"/>
    </location>
</feature>
<evidence type="ECO:0000313" key="9">
    <source>
        <dbReference type="Proteomes" id="UP000184188"/>
    </source>
</evidence>
<dbReference type="Proteomes" id="UP000184188">
    <property type="component" value="Unassembled WGS sequence"/>
</dbReference>
<dbReference type="STRING" id="1073090.A0A1L9SU77"/>
<keyword evidence="5" id="KW-0539">Nucleus</keyword>
<evidence type="ECO:0000256" key="3">
    <source>
        <dbReference type="ARBA" id="ARBA00023125"/>
    </source>
</evidence>
<evidence type="ECO:0000256" key="2">
    <source>
        <dbReference type="ARBA" id="ARBA00023015"/>
    </source>
</evidence>
<dbReference type="GO" id="GO:0005634">
    <property type="term" value="C:nucleus"/>
    <property type="evidence" value="ECO:0007669"/>
    <property type="project" value="UniProtKB-SubCell"/>
</dbReference>
<dbReference type="VEuPathDB" id="FungiDB:ASPZODRAFT_54971"/>
<protein>
    <recommendedName>
        <fullName evidence="7">Zn(2)-C6 fungal-type domain-containing protein</fullName>
    </recommendedName>
</protein>
<dbReference type="GO" id="GO:0000981">
    <property type="term" value="F:DNA-binding transcription factor activity, RNA polymerase II-specific"/>
    <property type="evidence" value="ECO:0007669"/>
    <property type="project" value="InterPro"/>
</dbReference>
<feature type="region of interest" description="Disordered" evidence="6">
    <location>
        <begin position="55"/>
        <end position="75"/>
    </location>
</feature>
<organism evidence="8 9">
    <name type="scientific">Penicilliopsis zonata CBS 506.65</name>
    <dbReference type="NCBI Taxonomy" id="1073090"/>
    <lineage>
        <taxon>Eukaryota</taxon>
        <taxon>Fungi</taxon>
        <taxon>Dikarya</taxon>
        <taxon>Ascomycota</taxon>
        <taxon>Pezizomycotina</taxon>
        <taxon>Eurotiomycetes</taxon>
        <taxon>Eurotiomycetidae</taxon>
        <taxon>Eurotiales</taxon>
        <taxon>Aspergillaceae</taxon>
        <taxon>Penicilliopsis</taxon>
    </lineage>
</organism>
<keyword evidence="4" id="KW-0804">Transcription</keyword>
<evidence type="ECO:0000259" key="7">
    <source>
        <dbReference type="PROSITE" id="PS00463"/>
    </source>
</evidence>
<dbReference type="PANTHER" id="PTHR31845:SF32">
    <property type="entry name" value="MISCELLANEOUS ZN(II)2CYS6 TRANSCRIPTION FACTOR (EUROFUNG)-RELATED"/>
    <property type="match status" value="1"/>
</dbReference>
<reference evidence="9" key="1">
    <citation type="journal article" date="2017" name="Genome Biol.">
        <title>Comparative genomics reveals high biological diversity and specific adaptations in the industrially and medically important fungal genus Aspergillus.</title>
        <authorList>
            <person name="de Vries R.P."/>
            <person name="Riley R."/>
            <person name="Wiebenga A."/>
            <person name="Aguilar-Osorio G."/>
            <person name="Amillis S."/>
            <person name="Uchima C.A."/>
            <person name="Anderluh G."/>
            <person name="Asadollahi M."/>
            <person name="Askin M."/>
            <person name="Barry K."/>
            <person name="Battaglia E."/>
            <person name="Bayram O."/>
            <person name="Benocci T."/>
            <person name="Braus-Stromeyer S.A."/>
            <person name="Caldana C."/>
            <person name="Canovas D."/>
            <person name="Cerqueira G.C."/>
            <person name="Chen F."/>
            <person name="Chen W."/>
            <person name="Choi C."/>
            <person name="Clum A."/>
            <person name="Dos Santos R.A."/>
            <person name="Damasio A.R."/>
            <person name="Diallinas G."/>
            <person name="Emri T."/>
            <person name="Fekete E."/>
            <person name="Flipphi M."/>
            <person name="Freyberg S."/>
            <person name="Gallo A."/>
            <person name="Gournas C."/>
            <person name="Habgood R."/>
            <person name="Hainaut M."/>
            <person name="Harispe M.L."/>
            <person name="Henrissat B."/>
            <person name="Hilden K.S."/>
            <person name="Hope R."/>
            <person name="Hossain A."/>
            <person name="Karabika E."/>
            <person name="Karaffa L."/>
            <person name="Karanyi Z."/>
            <person name="Krasevec N."/>
            <person name="Kuo A."/>
            <person name="Kusch H."/>
            <person name="LaButti K."/>
            <person name="Lagendijk E.L."/>
            <person name="Lapidus A."/>
            <person name="Levasseur A."/>
            <person name="Lindquist E."/>
            <person name="Lipzen A."/>
            <person name="Logrieco A.F."/>
            <person name="MacCabe A."/>
            <person name="Maekelae M.R."/>
            <person name="Malavazi I."/>
            <person name="Melin P."/>
            <person name="Meyer V."/>
            <person name="Mielnichuk N."/>
            <person name="Miskei M."/>
            <person name="Molnar A.P."/>
            <person name="Mule G."/>
            <person name="Ngan C.Y."/>
            <person name="Orejas M."/>
            <person name="Orosz E."/>
            <person name="Ouedraogo J.P."/>
            <person name="Overkamp K.M."/>
            <person name="Park H.-S."/>
            <person name="Perrone G."/>
            <person name="Piumi F."/>
            <person name="Punt P.J."/>
            <person name="Ram A.F."/>
            <person name="Ramon A."/>
            <person name="Rauscher S."/>
            <person name="Record E."/>
            <person name="Riano-Pachon D.M."/>
            <person name="Robert V."/>
            <person name="Roehrig J."/>
            <person name="Ruller R."/>
            <person name="Salamov A."/>
            <person name="Salih N.S."/>
            <person name="Samson R.A."/>
            <person name="Sandor E."/>
            <person name="Sanguinetti M."/>
            <person name="Schuetze T."/>
            <person name="Sepcic K."/>
            <person name="Shelest E."/>
            <person name="Sherlock G."/>
            <person name="Sophianopoulou V."/>
            <person name="Squina F.M."/>
            <person name="Sun H."/>
            <person name="Susca A."/>
            <person name="Todd R.B."/>
            <person name="Tsang A."/>
            <person name="Unkles S.E."/>
            <person name="van de Wiele N."/>
            <person name="van Rossen-Uffink D."/>
            <person name="Oliveira J.V."/>
            <person name="Vesth T.C."/>
            <person name="Visser J."/>
            <person name="Yu J.-H."/>
            <person name="Zhou M."/>
            <person name="Andersen M.R."/>
            <person name="Archer D.B."/>
            <person name="Baker S.E."/>
            <person name="Benoit I."/>
            <person name="Brakhage A.A."/>
            <person name="Braus G.H."/>
            <person name="Fischer R."/>
            <person name="Frisvad J.C."/>
            <person name="Goldman G.H."/>
            <person name="Houbraken J."/>
            <person name="Oakley B."/>
            <person name="Pocsi I."/>
            <person name="Scazzocchio C."/>
            <person name="Seiboth B."/>
            <person name="vanKuyk P.A."/>
            <person name="Wortman J."/>
            <person name="Dyer P.S."/>
            <person name="Grigoriev I.V."/>
        </authorList>
    </citation>
    <scope>NUCLEOTIDE SEQUENCE [LARGE SCALE GENOMIC DNA]</scope>
    <source>
        <strain evidence="9">CBS 506.65</strain>
    </source>
</reference>
<dbReference type="EMBL" id="KV878336">
    <property type="protein sequence ID" value="OJJ50765.1"/>
    <property type="molecule type" value="Genomic_DNA"/>
</dbReference>
<dbReference type="InterPro" id="IPR001138">
    <property type="entry name" value="Zn2Cys6_DnaBD"/>
</dbReference>
<dbReference type="PANTHER" id="PTHR31845">
    <property type="entry name" value="FINGER DOMAIN PROTEIN, PUTATIVE-RELATED"/>
    <property type="match status" value="1"/>
</dbReference>